<evidence type="ECO:0000256" key="1">
    <source>
        <dbReference type="SAM" id="MobiDB-lite"/>
    </source>
</evidence>
<feature type="region of interest" description="Disordered" evidence="1">
    <location>
        <begin position="800"/>
        <end position="821"/>
    </location>
</feature>
<feature type="compositionally biased region" description="Polar residues" evidence="1">
    <location>
        <begin position="275"/>
        <end position="285"/>
    </location>
</feature>
<dbReference type="EMBL" id="CAMXCT020001210">
    <property type="protein sequence ID" value="CAL1141234.1"/>
    <property type="molecule type" value="Genomic_DNA"/>
</dbReference>
<sequence length="882" mass="99077">MDAVVRTKQASQSPIVRQLWKLLVQQIMSLSTLLQQILSSPNAQLHIDRLLDTFAASTLVKYMNALRQFFQVCMDLRVDLETIAGVQLADVFLACRLSRSTAHGMAHVNVIVKAVRWAYRTLQVDCFSIALGSVISSFHRTEAGDRRESLPFSLFALMHFERRILMRECLDHEVVTLGTFLFLAFSCLRFSDVQRTSPSSLHWNGDTLRGTCWRTKTSRAGQPFGLIGCGFLSKGTFTWLFKFLTVLDQIFALHGDGSEAPPDPIDLLEDEKPSESSAESCNSTDIDPGNPQRTSSERHVILYHCSKLTAYRQGDGIGAPYELAKDHSEAHLEHQLWELREQYRCNFQQFKSAEAWMQLFATQQASQSPIVRQLWKFLVQQIMSVSTLLQQILSSPNAQLHIDRMLDTFAASTLVKYMNALRQFFQVCMYLRVDLETITEVQLADVFLACRLSRSTAHGMAHVNVIVKAVRWAYRTLQVVPPDPIDLLEDEKPSESSAESCNSTDIDPAMDLSQMLASANVNPLHADHLIQDGWTASHFALLADDGSQFDAAILEIFPDKLEPLERAALKLAWTKCRHPASGSAPEGAASLDSVASNSWSETFASKLTQAVVSQLKTTFKTNYPAEVLLPENTPSLRLLSTIVHRKSKLDFRRIPWKIRLSAAKSDEITTLKSSRLAKSAGLTLHTMLLDDPPSLEVSNGAFGMHALRQMFETFAIGMAMAEVAHLSSLKQYYLKFLQLMSQRLEPDTGLRPVTILEAQEADKTLMTVVADLVLERHWTWDDALYEVTYIRADLMSMPQPRPRLPKTAASTSTGSQYGKGPVVSRMELSSMQLPRNDLAKRLRGHPMCPDNHSAMVLLLRRIADKQPSKCVQGPWHSFEYDN</sequence>
<dbReference type="EMBL" id="CAMXCT010001210">
    <property type="protein sequence ID" value="CAI3987859.1"/>
    <property type="molecule type" value="Genomic_DNA"/>
</dbReference>
<proteinExistence type="predicted"/>
<comment type="caution">
    <text evidence="2">The sequence shown here is derived from an EMBL/GenBank/DDBJ whole genome shotgun (WGS) entry which is preliminary data.</text>
</comment>
<organism evidence="2">
    <name type="scientific">Cladocopium goreaui</name>
    <dbReference type="NCBI Taxonomy" id="2562237"/>
    <lineage>
        <taxon>Eukaryota</taxon>
        <taxon>Sar</taxon>
        <taxon>Alveolata</taxon>
        <taxon>Dinophyceae</taxon>
        <taxon>Suessiales</taxon>
        <taxon>Symbiodiniaceae</taxon>
        <taxon>Cladocopium</taxon>
    </lineage>
</organism>
<evidence type="ECO:0000313" key="3">
    <source>
        <dbReference type="EMBL" id="CAL4775171.1"/>
    </source>
</evidence>
<dbReference type="OrthoDB" id="445807at2759"/>
<dbReference type="Proteomes" id="UP001152797">
    <property type="component" value="Unassembled WGS sequence"/>
</dbReference>
<protein>
    <submittedName>
        <fullName evidence="3">C3H1-type domain-containing protein</fullName>
    </submittedName>
</protein>
<evidence type="ECO:0000313" key="4">
    <source>
        <dbReference type="Proteomes" id="UP001152797"/>
    </source>
</evidence>
<dbReference type="AlphaFoldDB" id="A0A9P1FSF5"/>
<name>A0A9P1FSF5_9DINO</name>
<accession>A0A9P1FSF5</accession>
<dbReference type="EMBL" id="CAMXCT030001210">
    <property type="protein sequence ID" value="CAL4775171.1"/>
    <property type="molecule type" value="Genomic_DNA"/>
</dbReference>
<keyword evidence="4" id="KW-1185">Reference proteome</keyword>
<reference evidence="2" key="1">
    <citation type="submission" date="2022-10" db="EMBL/GenBank/DDBJ databases">
        <authorList>
            <person name="Chen Y."/>
            <person name="Dougan E. K."/>
            <person name="Chan C."/>
            <person name="Rhodes N."/>
            <person name="Thang M."/>
        </authorList>
    </citation>
    <scope>NUCLEOTIDE SEQUENCE</scope>
</reference>
<reference evidence="3 4" key="2">
    <citation type="submission" date="2024-05" db="EMBL/GenBank/DDBJ databases">
        <authorList>
            <person name="Chen Y."/>
            <person name="Shah S."/>
            <person name="Dougan E. K."/>
            <person name="Thang M."/>
            <person name="Chan C."/>
        </authorList>
    </citation>
    <scope>NUCLEOTIDE SEQUENCE [LARGE SCALE GENOMIC DNA]</scope>
</reference>
<gene>
    <name evidence="2" type="ORF">C1SCF055_LOCUS15098</name>
</gene>
<evidence type="ECO:0000313" key="2">
    <source>
        <dbReference type="EMBL" id="CAI3987859.1"/>
    </source>
</evidence>
<feature type="region of interest" description="Disordered" evidence="1">
    <location>
        <begin position="261"/>
        <end position="294"/>
    </location>
</feature>